<protein>
    <submittedName>
        <fullName evidence="1">Alcohol dehydrogenase</fullName>
    </submittedName>
</protein>
<accession>A0ACB8QW80</accession>
<sequence>MAPVRNARYIFTEVPEEYPEPGRHFRYDDSQIVDLESVSLDGGILVKTLVLSLDPYMRGRMRPPSKESYTNPFRIGESLSGYGVGVILRSEHEAYALGDHVTYVDIPHQEYFVVKPNPFLRKIPSDAGVPWSLFIGVLGMPGQTAYASWKEYAKPQKGQTVFVSTAAGAVGSFVVQLAKLDGMKVIASSGSDEKAAFTKECGADVSFNYKTTSTEEILQKEGPIDVYYDNVGGETLDLAFKYAAKNARFIECGMISIYNKPDKSYPFKHLMEIIGKQISVNGFLVFDLVPKWGKQFYEEMPRLVKEGKIKFQEDRSYGLDQIGEAFVAVQKGTNNGKKVVVVAED</sequence>
<reference evidence="1" key="1">
    <citation type="submission" date="2021-02" db="EMBL/GenBank/DDBJ databases">
        <authorList>
            <consortium name="DOE Joint Genome Institute"/>
            <person name="Ahrendt S."/>
            <person name="Looney B.P."/>
            <person name="Miyauchi S."/>
            <person name="Morin E."/>
            <person name="Drula E."/>
            <person name="Courty P.E."/>
            <person name="Chicoki N."/>
            <person name="Fauchery L."/>
            <person name="Kohler A."/>
            <person name="Kuo A."/>
            <person name="Labutti K."/>
            <person name="Pangilinan J."/>
            <person name="Lipzen A."/>
            <person name="Riley R."/>
            <person name="Andreopoulos W."/>
            <person name="He G."/>
            <person name="Johnson J."/>
            <person name="Barry K.W."/>
            <person name="Grigoriev I.V."/>
            <person name="Nagy L."/>
            <person name="Hibbett D."/>
            <person name="Henrissat B."/>
            <person name="Matheny P.B."/>
            <person name="Labbe J."/>
            <person name="Martin F."/>
        </authorList>
    </citation>
    <scope>NUCLEOTIDE SEQUENCE</scope>
    <source>
        <strain evidence="1">EC-137</strain>
    </source>
</reference>
<organism evidence="1 2">
    <name type="scientific">Vararia minispora EC-137</name>
    <dbReference type="NCBI Taxonomy" id="1314806"/>
    <lineage>
        <taxon>Eukaryota</taxon>
        <taxon>Fungi</taxon>
        <taxon>Dikarya</taxon>
        <taxon>Basidiomycota</taxon>
        <taxon>Agaricomycotina</taxon>
        <taxon>Agaricomycetes</taxon>
        <taxon>Russulales</taxon>
        <taxon>Lachnocladiaceae</taxon>
        <taxon>Vararia</taxon>
    </lineage>
</organism>
<evidence type="ECO:0000313" key="2">
    <source>
        <dbReference type="Proteomes" id="UP000814128"/>
    </source>
</evidence>
<name>A0ACB8QW80_9AGAM</name>
<gene>
    <name evidence="1" type="ORF">K488DRAFT_68132</name>
</gene>
<proteinExistence type="predicted"/>
<dbReference type="EMBL" id="MU273479">
    <property type="protein sequence ID" value="KAI0035812.1"/>
    <property type="molecule type" value="Genomic_DNA"/>
</dbReference>
<keyword evidence="2" id="KW-1185">Reference proteome</keyword>
<evidence type="ECO:0000313" key="1">
    <source>
        <dbReference type="EMBL" id="KAI0035812.1"/>
    </source>
</evidence>
<comment type="caution">
    <text evidence="1">The sequence shown here is derived from an EMBL/GenBank/DDBJ whole genome shotgun (WGS) entry which is preliminary data.</text>
</comment>
<reference evidence="1" key="2">
    <citation type="journal article" date="2022" name="New Phytol.">
        <title>Evolutionary transition to the ectomycorrhizal habit in the genomes of a hyperdiverse lineage of mushroom-forming fungi.</title>
        <authorList>
            <person name="Looney B."/>
            <person name="Miyauchi S."/>
            <person name="Morin E."/>
            <person name="Drula E."/>
            <person name="Courty P.E."/>
            <person name="Kohler A."/>
            <person name="Kuo A."/>
            <person name="LaButti K."/>
            <person name="Pangilinan J."/>
            <person name="Lipzen A."/>
            <person name="Riley R."/>
            <person name="Andreopoulos W."/>
            <person name="He G."/>
            <person name="Johnson J."/>
            <person name="Nolan M."/>
            <person name="Tritt A."/>
            <person name="Barry K.W."/>
            <person name="Grigoriev I.V."/>
            <person name="Nagy L.G."/>
            <person name="Hibbett D."/>
            <person name="Henrissat B."/>
            <person name="Matheny P.B."/>
            <person name="Labbe J."/>
            <person name="Martin F.M."/>
        </authorList>
    </citation>
    <scope>NUCLEOTIDE SEQUENCE</scope>
    <source>
        <strain evidence="1">EC-137</strain>
    </source>
</reference>
<dbReference type="Proteomes" id="UP000814128">
    <property type="component" value="Unassembled WGS sequence"/>
</dbReference>